<keyword evidence="2" id="KW-0378">Hydrolase</keyword>
<sequence>MIPTEDGVYLDISDVEYHADKTSLSSSGARTLLNATPEKFLHERNTPPNPKPEYDVGHGAHLYVLGKGSEIVVVDANSWQTKAAQEARRDAWAAGKVPLLVKQDQAAQAMAKKAHEHPLAGALFANGDAEVSGYWHDPATNVRLRWRADWLHPGRSRLIIVDYKTTKNAHPQAFPKSVADYGYHQQDAWYRDGVIANGVDDDPLFLFVAQDKTPPYELTVHELRPEDVERGRQLNRKAIELYAKCEAANEWPSYEPRIHTVTFPSYAQHREETELA</sequence>
<dbReference type="InterPro" id="IPR024432">
    <property type="entry name" value="Put_RecE_PDDEXK-like_dom"/>
</dbReference>
<evidence type="ECO:0000259" key="1">
    <source>
        <dbReference type="Pfam" id="PF12684"/>
    </source>
</evidence>
<dbReference type="GO" id="GO:0004527">
    <property type="term" value="F:exonuclease activity"/>
    <property type="evidence" value="ECO:0007669"/>
    <property type="project" value="UniProtKB-KW"/>
</dbReference>
<dbReference type="RefSeq" id="YP_009964152.1">
    <property type="nucleotide sequence ID" value="NC_051726.1"/>
</dbReference>
<dbReference type="GeneID" id="60335885"/>
<reference evidence="3" key="1">
    <citation type="submission" date="2018-02" db="EMBL/GenBank/DDBJ databases">
        <authorList>
            <person name="Yee B."/>
            <person name="Bell B."/>
            <person name="Donohue J.-P."/>
            <person name="Ares M.Jr."/>
            <person name="Hartzog G.A."/>
            <person name="Dargyte M."/>
            <person name="DeMattos M."/>
            <person name="Divekar N."/>
            <person name="Farooq S."/>
            <person name="Hardison E."/>
            <person name="Peracchi L."/>
            <person name="Phillips A."/>
            <person name="Sennef S."/>
            <person name="Fridland S."/>
            <person name="Valenzuela-Sanchez M."/>
            <person name="Stoner T.H."/>
            <person name="Russell D.A."/>
            <person name="Pope W.H."/>
            <person name="Jacobs-Sera D."/>
            <person name="Hatfull G.F."/>
        </authorList>
    </citation>
    <scope>NUCLEOTIDE SEQUENCE [LARGE SCALE GENOMIC DNA]</scope>
</reference>
<proteinExistence type="predicted"/>
<protein>
    <submittedName>
        <fullName evidence="2">RecB-like exonuclease/helicase</fullName>
    </submittedName>
</protein>
<keyword evidence="2" id="KW-0540">Nuclease</keyword>
<keyword evidence="2" id="KW-0269">Exonuclease</keyword>
<evidence type="ECO:0000313" key="2">
    <source>
        <dbReference type="EMBL" id="AVJ50258.1"/>
    </source>
</evidence>
<dbReference type="Gene3D" id="3.90.320.10">
    <property type="match status" value="1"/>
</dbReference>
<organism evidence="2 3">
    <name type="scientific">Mycobacterium phage Mendokysei</name>
    <dbReference type="NCBI Taxonomy" id="2099637"/>
    <lineage>
        <taxon>Viruses</taxon>
        <taxon>Duplodnaviria</taxon>
        <taxon>Heunggongvirae</taxon>
        <taxon>Uroviricota</taxon>
        <taxon>Caudoviricetes</taxon>
        <taxon>Bernalvirus</taxon>
        <taxon>Bernalvirus mendokysei</taxon>
    </lineage>
</organism>
<feature type="domain" description="Putative exodeoxyribonuclease 8 PDDEXK-like" evidence="1">
    <location>
        <begin position="41"/>
        <end position="254"/>
    </location>
</feature>
<dbReference type="KEGG" id="vg:60335885"/>
<name>A0A2P1CGC5_9CAUD</name>
<gene>
    <name evidence="2" type="primary">42</name>
    <name evidence="2" type="ORF">SEA_MENDOKYSEI_42</name>
</gene>
<evidence type="ECO:0000313" key="3">
    <source>
        <dbReference type="Proteomes" id="UP000241021"/>
    </source>
</evidence>
<accession>A0A2P1CGC5</accession>
<dbReference type="EMBL" id="MG925349">
    <property type="protein sequence ID" value="AVJ50258.1"/>
    <property type="molecule type" value="Genomic_DNA"/>
</dbReference>
<dbReference type="InterPro" id="IPR011604">
    <property type="entry name" value="PDDEXK-like_dom_sf"/>
</dbReference>
<dbReference type="Proteomes" id="UP000241021">
    <property type="component" value="Segment"/>
</dbReference>
<dbReference type="Pfam" id="PF12684">
    <property type="entry name" value="DUF3799"/>
    <property type="match status" value="1"/>
</dbReference>
<keyword evidence="3" id="KW-1185">Reference proteome</keyword>